<dbReference type="InterPro" id="IPR011989">
    <property type="entry name" value="ARM-like"/>
</dbReference>
<dbReference type="GO" id="GO:0006886">
    <property type="term" value="P:intracellular protein transport"/>
    <property type="evidence" value="ECO:0007669"/>
    <property type="project" value="InterPro"/>
</dbReference>
<evidence type="ECO:0000256" key="2">
    <source>
        <dbReference type="ARBA" id="ARBA00004555"/>
    </source>
</evidence>
<feature type="region of interest" description="Disordered" evidence="9">
    <location>
        <begin position="470"/>
        <end position="510"/>
    </location>
</feature>
<evidence type="ECO:0000256" key="7">
    <source>
        <dbReference type="ARBA" id="ARBA00023136"/>
    </source>
</evidence>
<keyword evidence="8" id="KW-0968">Cytoplasmic vesicle</keyword>
<dbReference type="Pfam" id="PF02883">
    <property type="entry name" value="Alpha_adaptinC2"/>
    <property type="match status" value="1"/>
</dbReference>
<dbReference type="InterPro" id="IPR002553">
    <property type="entry name" value="Clathrin/coatomer_adapt-like_N"/>
</dbReference>
<evidence type="ECO:0000256" key="1">
    <source>
        <dbReference type="ARBA" id="ARBA00004156"/>
    </source>
</evidence>
<dbReference type="AlphaFoldDB" id="A0A7S3D2M5"/>
<dbReference type="InterPro" id="IPR013041">
    <property type="entry name" value="Clathrin_app_Ig-like_sf"/>
</dbReference>
<dbReference type="InterPro" id="IPR008153">
    <property type="entry name" value="GAE_dom"/>
</dbReference>
<evidence type="ECO:0000259" key="10">
    <source>
        <dbReference type="PROSITE" id="PS50180"/>
    </source>
</evidence>
<dbReference type="PANTHER" id="PTHR22780">
    <property type="entry name" value="ADAPTIN, ALPHA/GAMMA/EPSILON"/>
    <property type="match status" value="1"/>
</dbReference>
<evidence type="ECO:0000256" key="8">
    <source>
        <dbReference type="ARBA" id="ARBA00023329"/>
    </source>
</evidence>
<feature type="compositionally biased region" description="Polar residues" evidence="9">
    <location>
        <begin position="470"/>
        <end position="483"/>
    </location>
</feature>
<dbReference type="GO" id="GO:0030121">
    <property type="term" value="C:AP-1 adaptor complex"/>
    <property type="evidence" value="ECO:0007669"/>
    <property type="project" value="InterPro"/>
</dbReference>
<evidence type="ECO:0000256" key="4">
    <source>
        <dbReference type="ARBA" id="ARBA00022448"/>
    </source>
</evidence>
<sequence length="636" mass="70186">MTFVTEICEKIPAMRKRFQGAVHSLVRMLRNLMLSAQSSEYDVSGITDPFLQTKVLRLLRILGEGDKEAAEAMSDILAQVATNTDMAKTAGATIMYECVLTIMGIKADSGLRVLAINNLGRFLMNRDNNIKYVALTTLARLVSDDFSSVQRHRGTIVECLKDPDISIRRRALDLVYLLVNKNNVRILVRELINYLMVSDLEFKPDLTAKVCLLIDRFYPSKQWRVDMTLKVLMIAGNYVRDDVIAGIVSLIANNSELQGYSARRLYLCLKRDSSQVMLVHLAVWCLGEYGDEVTGTHPVYETITEGEVDNEETFTASQNDVITTIMELMRKADAKAIETRQYIINALAKLSARFGSVHPDVKEVLSRYSRSTNLDLQQRAIEFSQILKSETCTSILEPMPAPEDQGDVTVIHDEVPKAKKPESMAVQQPVDLLGDLLGEPIEASPSVMPEASSTGSAQIDLLSELMGSTTVQSETSVPNNQRTLEPVPSILEPPSMPTLPQNASTSENMPPARGPGGFPTLVAFEKEGVRITFDFKKNPNNASDTAIQMVSTSSLPYPLQNYTVQMAVPKYLNLNIQRASSSVLPPGGQGRVTQVAYISNTMHGSKPVAVKLKVDFDHQSGHFTDVATVHGMPEGL</sequence>
<feature type="compositionally biased region" description="Polar residues" evidence="9">
    <location>
        <begin position="498"/>
        <end position="508"/>
    </location>
</feature>
<dbReference type="InterPro" id="IPR016024">
    <property type="entry name" value="ARM-type_fold"/>
</dbReference>
<keyword evidence="6" id="KW-0333">Golgi apparatus</keyword>
<evidence type="ECO:0000313" key="11">
    <source>
        <dbReference type="EMBL" id="CAE0244623.1"/>
    </source>
</evidence>
<dbReference type="Gene3D" id="1.25.10.10">
    <property type="entry name" value="Leucine-rich Repeat Variant"/>
    <property type="match status" value="1"/>
</dbReference>
<organism evidence="11">
    <name type="scientific">Palpitomonas bilix</name>
    <dbReference type="NCBI Taxonomy" id="652834"/>
    <lineage>
        <taxon>Eukaryota</taxon>
        <taxon>Eukaryota incertae sedis</taxon>
    </lineage>
</organism>
<accession>A0A7S3D2M5</accession>
<keyword evidence="5" id="KW-0653">Protein transport</keyword>
<dbReference type="SMART" id="SM00809">
    <property type="entry name" value="Alpha_adaptinC2"/>
    <property type="match status" value="1"/>
</dbReference>
<dbReference type="SUPFAM" id="SSF49348">
    <property type="entry name" value="Clathrin adaptor appendage domain"/>
    <property type="match status" value="1"/>
</dbReference>
<evidence type="ECO:0000256" key="6">
    <source>
        <dbReference type="ARBA" id="ARBA00023034"/>
    </source>
</evidence>
<dbReference type="InterPro" id="IPR017107">
    <property type="entry name" value="AP1_complex_gsu"/>
</dbReference>
<comment type="subcellular location">
    <subcellularLocation>
        <location evidence="1">Cytoplasmic vesicle membrane</location>
    </subcellularLocation>
    <subcellularLocation>
        <location evidence="2">Golgi apparatus</location>
    </subcellularLocation>
</comment>
<evidence type="ECO:0000256" key="5">
    <source>
        <dbReference type="ARBA" id="ARBA00022927"/>
    </source>
</evidence>
<keyword evidence="4" id="KW-0813">Transport</keyword>
<protein>
    <recommendedName>
        <fullName evidence="10">GAE domain-containing protein</fullName>
    </recommendedName>
</protein>
<dbReference type="GO" id="GO:0016192">
    <property type="term" value="P:vesicle-mediated transport"/>
    <property type="evidence" value="ECO:0007669"/>
    <property type="project" value="InterPro"/>
</dbReference>
<keyword evidence="7" id="KW-0472">Membrane</keyword>
<dbReference type="PIRSF" id="PIRSF037094">
    <property type="entry name" value="AP1_complex_gamma"/>
    <property type="match status" value="1"/>
</dbReference>
<dbReference type="SUPFAM" id="SSF48371">
    <property type="entry name" value="ARM repeat"/>
    <property type="match status" value="1"/>
</dbReference>
<dbReference type="Pfam" id="PF01602">
    <property type="entry name" value="Adaptin_N"/>
    <property type="match status" value="1"/>
</dbReference>
<feature type="domain" description="GAE" evidence="10">
    <location>
        <begin position="516"/>
        <end position="633"/>
    </location>
</feature>
<comment type="similarity">
    <text evidence="3">Belongs to the adaptor complexes large subunit family.</text>
</comment>
<reference evidence="11" key="1">
    <citation type="submission" date="2021-01" db="EMBL/GenBank/DDBJ databases">
        <authorList>
            <person name="Corre E."/>
            <person name="Pelletier E."/>
            <person name="Niang G."/>
            <person name="Scheremetjew M."/>
            <person name="Finn R."/>
            <person name="Kale V."/>
            <person name="Holt S."/>
            <person name="Cochrane G."/>
            <person name="Meng A."/>
            <person name="Brown T."/>
            <person name="Cohen L."/>
        </authorList>
    </citation>
    <scope>NUCLEOTIDE SEQUENCE</scope>
    <source>
        <strain evidence="11">NIES-2562</strain>
    </source>
</reference>
<dbReference type="PROSITE" id="PS50180">
    <property type="entry name" value="GAE"/>
    <property type="match status" value="1"/>
</dbReference>
<dbReference type="InterPro" id="IPR008152">
    <property type="entry name" value="Clathrin_a/b/g-adaptin_app_Ig"/>
</dbReference>
<evidence type="ECO:0000256" key="9">
    <source>
        <dbReference type="SAM" id="MobiDB-lite"/>
    </source>
</evidence>
<proteinExistence type="inferred from homology"/>
<dbReference type="InterPro" id="IPR050840">
    <property type="entry name" value="Adaptor_Complx_Large_Subunit"/>
</dbReference>
<gene>
    <name evidence="11" type="ORF">PBIL07802_LOCUS6799</name>
</gene>
<dbReference type="Gene3D" id="2.60.40.1230">
    <property type="match status" value="1"/>
</dbReference>
<dbReference type="EMBL" id="HBIB01010598">
    <property type="protein sequence ID" value="CAE0244623.1"/>
    <property type="molecule type" value="Transcribed_RNA"/>
</dbReference>
<evidence type="ECO:0000256" key="3">
    <source>
        <dbReference type="ARBA" id="ARBA00006613"/>
    </source>
</evidence>
<name>A0A7S3D2M5_9EUKA</name>